<evidence type="ECO:0000256" key="1">
    <source>
        <dbReference type="ARBA" id="ARBA00006096"/>
    </source>
</evidence>
<evidence type="ECO:0000313" key="4">
    <source>
        <dbReference type="EMBL" id="MDT3767044.1"/>
    </source>
</evidence>
<evidence type="ECO:0000256" key="3">
    <source>
        <dbReference type="SAM" id="MobiDB-lite"/>
    </source>
</evidence>
<proteinExistence type="inferred from homology"/>
<dbReference type="PRINTS" id="PR00922">
    <property type="entry name" value="DADACBPTASE3"/>
</dbReference>
<feature type="compositionally biased region" description="Basic and acidic residues" evidence="3">
    <location>
        <begin position="206"/>
        <end position="215"/>
    </location>
</feature>
<comment type="caution">
    <text evidence="4">The sequence shown here is derived from an EMBL/GenBank/DDBJ whole genome shotgun (WGS) entry which is preliminary data.</text>
</comment>
<accession>A0ABU3I9J2</accession>
<reference evidence="4 5" key="1">
    <citation type="submission" date="2023-06" db="EMBL/GenBank/DDBJ databases">
        <title>Draft genome sequence of Gleimia hominis type strain CCUG 57540T.</title>
        <authorList>
            <person name="Salva-Serra F."/>
            <person name="Cardew S."/>
            <person name="Jensie Markopoulos S."/>
            <person name="Ohlen M."/>
            <person name="Inganas E."/>
            <person name="Svensson-Stadler L."/>
            <person name="Moore E.R.B."/>
        </authorList>
    </citation>
    <scope>NUCLEOTIDE SEQUENCE [LARGE SCALE GENOMIC DNA]</scope>
    <source>
        <strain evidence="4 5">CCUG 57540</strain>
    </source>
</reference>
<organism evidence="4 5">
    <name type="scientific">Gleimia hominis</name>
    <dbReference type="NCBI Taxonomy" id="595468"/>
    <lineage>
        <taxon>Bacteria</taxon>
        <taxon>Bacillati</taxon>
        <taxon>Actinomycetota</taxon>
        <taxon>Actinomycetes</taxon>
        <taxon>Actinomycetales</taxon>
        <taxon>Actinomycetaceae</taxon>
        <taxon>Gleimia</taxon>
    </lineage>
</organism>
<dbReference type="EMBL" id="JASXSX010000001">
    <property type="protein sequence ID" value="MDT3767044.1"/>
    <property type="molecule type" value="Genomic_DNA"/>
</dbReference>
<dbReference type="Pfam" id="PF02113">
    <property type="entry name" value="Peptidase_S13"/>
    <property type="match status" value="2"/>
</dbReference>
<comment type="similarity">
    <text evidence="1">Belongs to the peptidase S13 family.</text>
</comment>
<gene>
    <name evidence="4" type="ORF">QS713_03050</name>
</gene>
<dbReference type="EC" id="3.4.16.4" evidence="4"/>
<dbReference type="Proteomes" id="UP001247542">
    <property type="component" value="Unassembled WGS sequence"/>
</dbReference>
<dbReference type="InterPro" id="IPR000667">
    <property type="entry name" value="Peptidase_S13"/>
</dbReference>
<dbReference type="Gene3D" id="3.40.710.10">
    <property type="entry name" value="DD-peptidase/beta-lactamase superfamily"/>
    <property type="match status" value="2"/>
</dbReference>
<keyword evidence="4" id="KW-0121">Carboxypeptidase</keyword>
<evidence type="ECO:0000313" key="5">
    <source>
        <dbReference type="Proteomes" id="UP001247542"/>
    </source>
</evidence>
<dbReference type="PANTHER" id="PTHR30023">
    <property type="entry name" value="D-ALANYL-D-ALANINE CARBOXYPEPTIDASE"/>
    <property type="match status" value="1"/>
</dbReference>
<keyword evidence="4" id="KW-0645">Protease</keyword>
<protein>
    <submittedName>
        <fullName evidence="4">D-alanyl-D-alanine carboxypeptidase</fullName>
        <ecNumber evidence="4">3.4.16.4</ecNumber>
    </submittedName>
</protein>
<sequence length="496" mass="52466">MGKRLRIMLVGAATASVLVGGYAVADAFDIVPGFITTQRPPVGAPPPTPSTLSADPNLPTHMELNLPPISGKDLSKPWQNLQKAAKDGKYTPAAYVVDALTGNVLLDGNGRKPLTPASTTKLLTAVQIAKQLKATETLKTTVWQAANGDLHLVGEGDLMLAEDKGNSQAVVGRAGLGDLAEQVVKNTQKQRTPQQTRGTQNPAESPKGKNTEESPKGNTPEPEQQATKLIYHDAIFDGAAREKLADGLTRWVGPAAAFGTDTGNSEGKYTSADDPGADAAKTLAKQLEQRGIKVDVSRSATPFTVGTPGEKAKPQQVGQVESAPIAALTRRMLEYSDNTWAEQLCRLSAQKAGKKSDVSGAAQLVHDTISKHGVYSDGLVLHDCSGLNDANKIAPRTTVEVLRSLWNSEDPQQRTLSRSLSVGHFVGTLEDRLDKAPAARVVAKTGSLDTVSAIAGYATTKSGRVLVFAVQAADAEEGAYIAREDIDAFIRELISL</sequence>
<keyword evidence="5" id="KW-1185">Reference proteome</keyword>
<dbReference type="PANTHER" id="PTHR30023:SF0">
    <property type="entry name" value="PENICILLIN-SENSITIVE CARBOXYPEPTIDASE A"/>
    <property type="match status" value="1"/>
</dbReference>
<dbReference type="InterPro" id="IPR012338">
    <property type="entry name" value="Beta-lactam/transpept-like"/>
</dbReference>
<feature type="compositionally biased region" description="Polar residues" evidence="3">
    <location>
        <begin position="185"/>
        <end position="203"/>
    </location>
</feature>
<dbReference type="GO" id="GO:0009002">
    <property type="term" value="F:serine-type D-Ala-D-Ala carboxypeptidase activity"/>
    <property type="evidence" value="ECO:0007669"/>
    <property type="project" value="UniProtKB-EC"/>
</dbReference>
<dbReference type="SUPFAM" id="SSF56601">
    <property type="entry name" value="beta-lactamase/transpeptidase-like"/>
    <property type="match status" value="1"/>
</dbReference>
<keyword evidence="2 4" id="KW-0378">Hydrolase</keyword>
<feature type="region of interest" description="Disordered" evidence="3">
    <location>
        <begin position="185"/>
        <end position="224"/>
    </location>
</feature>
<name>A0ABU3I9J2_9ACTO</name>
<evidence type="ECO:0000256" key="2">
    <source>
        <dbReference type="ARBA" id="ARBA00022801"/>
    </source>
</evidence>
<dbReference type="RefSeq" id="WP_313272345.1">
    <property type="nucleotide sequence ID" value="NZ_JASXSX010000001.1"/>
</dbReference>